<evidence type="ECO:0000256" key="5">
    <source>
        <dbReference type="SAM" id="MobiDB-lite"/>
    </source>
</evidence>
<feature type="domain" description="ABC transporter" evidence="6">
    <location>
        <begin position="17"/>
        <end position="242"/>
    </location>
</feature>
<dbReference type="PANTHER" id="PTHR43335">
    <property type="entry name" value="ABC TRANSPORTER, ATP-BINDING PROTEIN"/>
    <property type="match status" value="1"/>
</dbReference>
<dbReference type="Pfam" id="PF00005">
    <property type="entry name" value="ABC_tran"/>
    <property type="match status" value="1"/>
</dbReference>
<keyword evidence="2" id="KW-0813">Transport</keyword>
<proteinExistence type="inferred from homology"/>
<dbReference type="SUPFAM" id="SSF52540">
    <property type="entry name" value="P-loop containing nucleoside triphosphate hydrolases"/>
    <property type="match status" value="1"/>
</dbReference>
<feature type="compositionally biased region" description="Pro residues" evidence="5">
    <location>
        <begin position="323"/>
        <end position="359"/>
    </location>
</feature>
<evidence type="ECO:0000256" key="4">
    <source>
        <dbReference type="ARBA" id="ARBA00022840"/>
    </source>
</evidence>
<dbReference type="GO" id="GO:0005524">
    <property type="term" value="F:ATP binding"/>
    <property type="evidence" value="ECO:0007669"/>
    <property type="project" value="UniProtKB-KW"/>
</dbReference>
<dbReference type="SMART" id="SM00382">
    <property type="entry name" value="AAA"/>
    <property type="match status" value="1"/>
</dbReference>
<evidence type="ECO:0000256" key="2">
    <source>
        <dbReference type="ARBA" id="ARBA00022448"/>
    </source>
</evidence>
<evidence type="ECO:0000313" key="7">
    <source>
        <dbReference type="EMBL" id="MFM1727651.1"/>
    </source>
</evidence>
<dbReference type="Gene3D" id="3.40.50.300">
    <property type="entry name" value="P-loop containing nucleotide triphosphate hydrolases"/>
    <property type="match status" value="1"/>
</dbReference>
<dbReference type="InterPro" id="IPR003593">
    <property type="entry name" value="AAA+_ATPase"/>
</dbReference>
<dbReference type="InterPro" id="IPR003439">
    <property type="entry name" value="ABC_transporter-like_ATP-bd"/>
</dbReference>
<dbReference type="Proteomes" id="UP001629744">
    <property type="component" value="Unassembled WGS sequence"/>
</dbReference>
<dbReference type="InterPro" id="IPR027417">
    <property type="entry name" value="P-loop_NTPase"/>
</dbReference>
<dbReference type="EMBL" id="JBDLNU010000001">
    <property type="protein sequence ID" value="MFM1727651.1"/>
    <property type="molecule type" value="Genomic_DNA"/>
</dbReference>
<dbReference type="InterPro" id="IPR017871">
    <property type="entry name" value="ABC_transporter-like_CS"/>
</dbReference>
<organism evidence="7 8">
    <name type="scientific">Prescottella soli</name>
    <dbReference type="NCBI Taxonomy" id="1543852"/>
    <lineage>
        <taxon>Bacteria</taxon>
        <taxon>Bacillati</taxon>
        <taxon>Actinomycetota</taxon>
        <taxon>Actinomycetes</taxon>
        <taxon>Mycobacteriales</taxon>
        <taxon>Nocardiaceae</taxon>
        <taxon>Prescottella</taxon>
    </lineage>
</organism>
<keyword evidence="4 7" id="KW-0067">ATP-binding</keyword>
<comment type="caution">
    <text evidence="7">The sequence shown here is derived from an EMBL/GenBank/DDBJ whole genome shotgun (WGS) entry which is preliminary data.</text>
</comment>
<evidence type="ECO:0000259" key="6">
    <source>
        <dbReference type="PROSITE" id="PS50893"/>
    </source>
</evidence>
<accession>A0ABW9FPY4</accession>
<dbReference type="PROSITE" id="PS00211">
    <property type="entry name" value="ABC_TRANSPORTER_1"/>
    <property type="match status" value="1"/>
</dbReference>
<dbReference type="PROSITE" id="PS50893">
    <property type="entry name" value="ABC_TRANSPORTER_2"/>
    <property type="match status" value="1"/>
</dbReference>
<sequence length="367" mass="37905">MPPAPPAGVPTGPPAAIQAHGLSKQFKSVQAVSNLSFTVPQGSITGFLGPNGSGKTTTLRMLLGLVRPTAGSSTVFGVPFGAITEPARAVGAVLDSRGLHPKRTALDHLRVYTSAIGVPDDRARQALHLVGLSEAADRKAGTFSLGMRQRLTLATALLGDPQILVLDEPSNGLDPEGIAWLREFLVGFARSGRTVLISSHLLREVEQMIDHLVVVSRGVLVHQGSMDQLRASHRARLLVACSDPVRLATELASTGITDVQHLPDGRIAVAGSDPVAVGRIAANADVTVFGATTENVDLEQVFLAMTSGQFAAPTPAAPAGYYGPPPGYGPPPPGYGPPPGYPPQPGYGPPGYPPPPGYGPGPNGVGQ</sequence>
<dbReference type="RefSeq" id="WP_348611300.1">
    <property type="nucleotide sequence ID" value="NZ_CP157276.1"/>
</dbReference>
<protein>
    <submittedName>
        <fullName evidence="7">ATP-binding cassette domain-containing protein</fullName>
    </submittedName>
</protein>
<keyword evidence="3" id="KW-0547">Nucleotide-binding</keyword>
<evidence type="ECO:0000256" key="1">
    <source>
        <dbReference type="ARBA" id="ARBA00005417"/>
    </source>
</evidence>
<keyword evidence="8" id="KW-1185">Reference proteome</keyword>
<dbReference type="PANTHER" id="PTHR43335:SF4">
    <property type="entry name" value="ABC TRANSPORTER, ATP-BINDING PROTEIN"/>
    <property type="match status" value="1"/>
</dbReference>
<gene>
    <name evidence="7" type="ORF">ABEU19_001112</name>
</gene>
<evidence type="ECO:0000313" key="8">
    <source>
        <dbReference type="Proteomes" id="UP001629744"/>
    </source>
</evidence>
<evidence type="ECO:0000256" key="3">
    <source>
        <dbReference type="ARBA" id="ARBA00022741"/>
    </source>
</evidence>
<feature type="region of interest" description="Disordered" evidence="5">
    <location>
        <begin position="318"/>
        <end position="367"/>
    </location>
</feature>
<reference evidence="7 8" key="1">
    <citation type="submission" date="2023-11" db="EMBL/GenBank/DDBJ databases">
        <authorList>
            <person name="Val-Calvo J."/>
            <person name="Scortti M."/>
            <person name="Vazquez-Boland J."/>
        </authorList>
    </citation>
    <scope>NUCLEOTIDE SEQUENCE [LARGE SCALE GENOMIC DNA]</scope>
    <source>
        <strain evidence="7 8">DSM 46662</strain>
    </source>
</reference>
<comment type="similarity">
    <text evidence="1">Belongs to the ABC transporter superfamily.</text>
</comment>
<name>A0ABW9FPY4_9NOCA</name>